<gene>
    <name evidence="1" type="ORF">JYE49_10550</name>
</gene>
<evidence type="ECO:0000313" key="2">
    <source>
        <dbReference type="Proteomes" id="UP000682782"/>
    </source>
</evidence>
<organism evidence="1 2">
    <name type="scientific">Aristaeella hokkaidonensis</name>
    <dbReference type="NCBI Taxonomy" id="3046382"/>
    <lineage>
        <taxon>Bacteria</taxon>
        <taxon>Bacillati</taxon>
        <taxon>Bacillota</taxon>
        <taxon>Clostridia</taxon>
        <taxon>Eubacteriales</taxon>
        <taxon>Aristaeellaceae</taxon>
        <taxon>Aristaeella</taxon>
    </lineage>
</organism>
<keyword evidence="2" id="KW-1185">Reference proteome</keyword>
<reference evidence="1" key="1">
    <citation type="submission" date="2021-01" db="EMBL/GenBank/DDBJ databases">
        <title>Complete genome sequence of Clostridiales bacterium R-7.</title>
        <authorList>
            <person name="Mahoney-Kurpe S.C."/>
            <person name="Palevich N."/>
            <person name="Koike S."/>
            <person name="Moon C.D."/>
            <person name="Attwood G.T."/>
        </authorList>
    </citation>
    <scope>NUCLEOTIDE SEQUENCE</scope>
    <source>
        <strain evidence="1">R-7</strain>
    </source>
</reference>
<proteinExistence type="predicted"/>
<protein>
    <submittedName>
        <fullName evidence="1">MBL fold metallo-hydrolase</fullName>
    </submittedName>
</protein>
<accession>A0AC61N0J6</accession>
<dbReference type="EMBL" id="CP068393">
    <property type="protein sequence ID" value="QUC66299.1"/>
    <property type="molecule type" value="Genomic_DNA"/>
</dbReference>
<dbReference type="Proteomes" id="UP000682782">
    <property type="component" value="Chromosome"/>
</dbReference>
<sequence length="227" mass="25126">MKKLICTALSLLLLFSFCSAFADDVSGSHTLYYQGHASLRITTVEGKVIYVDPYSGDGYDVPADLILVTHRHDDHNGVHKIKNRNEDCQVITWREGLVNGEYQTFDLGYATVEAVQAGNNRNHDIKECVGWVITLSGGVTVYAAGDTSTTEQMAELGERDIHYAFFPVDGIFNMEMDEAIACAELVKARHNIPYHTIGSARFDQARAELFQAPNLLIVPAGEEIVLE</sequence>
<evidence type="ECO:0000313" key="1">
    <source>
        <dbReference type="EMBL" id="QUC66299.1"/>
    </source>
</evidence>
<name>A0AC61N0J6_9FIRM</name>